<evidence type="ECO:0000313" key="7">
    <source>
        <dbReference type="Proteomes" id="UP000316079"/>
    </source>
</evidence>
<dbReference type="AlphaFoldDB" id="A0A553R5S8"/>
<dbReference type="PANTHER" id="PTHR24012">
    <property type="entry name" value="RNA BINDING PROTEIN"/>
    <property type="match status" value="1"/>
</dbReference>
<evidence type="ECO:0000256" key="2">
    <source>
        <dbReference type="ARBA" id="ARBA00022884"/>
    </source>
</evidence>
<dbReference type="EMBL" id="SRMA01025221">
    <property type="protein sequence ID" value="TRY97526.1"/>
    <property type="molecule type" value="Genomic_DNA"/>
</dbReference>
<feature type="domain" description="RRM" evidence="5">
    <location>
        <begin position="136"/>
        <end position="220"/>
    </location>
</feature>
<organism evidence="6 7">
    <name type="scientific">Danionella cerebrum</name>
    <dbReference type="NCBI Taxonomy" id="2873325"/>
    <lineage>
        <taxon>Eukaryota</taxon>
        <taxon>Metazoa</taxon>
        <taxon>Chordata</taxon>
        <taxon>Craniata</taxon>
        <taxon>Vertebrata</taxon>
        <taxon>Euteleostomi</taxon>
        <taxon>Actinopterygii</taxon>
        <taxon>Neopterygii</taxon>
        <taxon>Teleostei</taxon>
        <taxon>Ostariophysi</taxon>
        <taxon>Cypriniformes</taxon>
        <taxon>Danionidae</taxon>
        <taxon>Danioninae</taxon>
        <taxon>Danionella</taxon>
    </lineage>
</organism>
<keyword evidence="1" id="KW-0677">Repeat</keyword>
<dbReference type="Gene3D" id="3.30.70.330">
    <property type="match status" value="1"/>
</dbReference>
<sequence>MQSYAPPPPPMAPPSPSTNSSSHSAAEQLSKTNLYIRGLPPGTTDQDLIKLCQPVSGYYGSGGGICVLSGLPFAGQVRVEWSGVFLKKLIFLPIESPALLNLCGVKSHLNSSALHQLKPTLMVIVQCESDQDSLPDALTVSSSTFGCKASYVILTNDPRELYLCQASGYGKIVSTKAILDKNTNQCKGYGFVDFDSPAAAQKAVASLKASGVQAQMAKVS</sequence>
<dbReference type="Pfam" id="PF00076">
    <property type="entry name" value="RRM_1"/>
    <property type="match status" value="1"/>
</dbReference>
<evidence type="ECO:0000259" key="5">
    <source>
        <dbReference type="PROSITE" id="PS50102"/>
    </source>
</evidence>
<comment type="caution">
    <text evidence="6">The sequence shown here is derived from an EMBL/GenBank/DDBJ whole genome shotgun (WGS) entry which is preliminary data.</text>
</comment>
<dbReference type="OrthoDB" id="8961133at2759"/>
<dbReference type="InterPro" id="IPR035979">
    <property type="entry name" value="RBD_domain_sf"/>
</dbReference>
<dbReference type="Proteomes" id="UP000316079">
    <property type="component" value="Unassembled WGS sequence"/>
</dbReference>
<dbReference type="SMART" id="SM00360">
    <property type="entry name" value="RRM"/>
    <property type="match status" value="1"/>
</dbReference>
<evidence type="ECO:0000256" key="4">
    <source>
        <dbReference type="SAM" id="MobiDB-lite"/>
    </source>
</evidence>
<proteinExistence type="predicted"/>
<reference evidence="6 7" key="1">
    <citation type="journal article" date="2019" name="Sci. Data">
        <title>Hybrid genome assembly and annotation of Danionella translucida.</title>
        <authorList>
            <person name="Kadobianskyi M."/>
            <person name="Schulze L."/>
            <person name="Schuelke M."/>
            <person name="Judkewitz B."/>
        </authorList>
    </citation>
    <scope>NUCLEOTIDE SEQUENCE [LARGE SCALE GENOMIC DNA]</scope>
    <source>
        <strain evidence="6 7">Bolton</strain>
    </source>
</reference>
<accession>A0A553R5S8</accession>
<evidence type="ECO:0000256" key="1">
    <source>
        <dbReference type="ARBA" id="ARBA00022737"/>
    </source>
</evidence>
<evidence type="ECO:0000313" key="6">
    <source>
        <dbReference type="EMBL" id="TRY97526.1"/>
    </source>
</evidence>
<feature type="compositionally biased region" description="Pro residues" evidence="4">
    <location>
        <begin position="1"/>
        <end position="16"/>
    </location>
</feature>
<keyword evidence="2 3" id="KW-0694">RNA-binding</keyword>
<keyword evidence="7" id="KW-1185">Reference proteome</keyword>
<dbReference type="SUPFAM" id="SSF54928">
    <property type="entry name" value="RNA-binding domain, RBD"/>
    <property type="match status" value="2"/>
</dbReference>
<name>A0A553R5S8_9TELE</name>
<dbReference type="InterPro" id="IPR012677">
    <property type="entry name" value="Nucleotide-bd_a/b_plait_sf"/>
</dbReference>
<gene>
    <name evidence="6" type="ORF">DNTS_000329</name>
</gene>
<dbReference type="GO" id="GO:0003723">
    <property type="term" value="F:RNA binding"/>
    <property type="evidence" value="ECO:0007669"/>
    <property type="project" value="UniProtKB-UniRule"/>
</dbReference>
<protein>
    <recommendedName>
        <fullName evidence="5">RRM domain-containing protein</fullName>
    </recommendedName>
</protein>
<evidence type="ECO:0000256" key="3">
    <source>
        <dbReference type="PROSITE-ProRule" id="PRU00176"/>
    </source>
</evidence>
<dbReference type="InterPro" id="IPR000504">
    <property type="entry name" value="RRM_dom"/>
</dbReference>
<feature type="region of interest" description="Disordered" evidence="4">
    <location>
        <begin position="1"/>
        <end position="24"/>
    </location>
</feature>
<dbReference type="PROSITE" id="PS50102">
    <property type="entry name" value="RRM"/>
    <property type="match status" value="1"/>
</dbReference>